<dbReference type="Pfam" id="PF19576">
    <property type="entry name" value="Acyltransf_2"/>
    <property type="match status" value="1"/>
</dbReference>
<comment type="caution">
    <text evidence="2">The sequence shown here is derived from an EMBL/GenBank/DDBJ whole genome shotgun (WGS) entry which is preliminary data.</text>
</comment>
<organism evidence="2">
    <name type="scientific">bioreactor metagenome</name>
    <dbReference type="NCBI Taxonomy" id="1076179"/>
    <lineage>
        <taxon>unclassified sequences</taxon>
        <taxon>metagenomes</taxon>
        <taxon>ecological metagenomes</taxon>
    </lineage>
</organism>
<protein>
    <recommendedName>
        <fullName evidence="1">Putative acyltransferase ACT14924-like acyltransferase domain-containing protein</fullName>
    </recommendedName>
</protein>
<dbReference type="AlphaFoldDB" id="A0A645FMK4"/>
<reference evidence="2" key="1">
    <citation type="submission" date="2019-08" db="EMBL/GenBank/DDBJ databases">
        <authorList>
            <person name="Kucharzyk K."/>
            <person name="Murdoch R.W."/>
            <person name="Higgins S."/>
            <person name="Loffler F."/>
        </authorList>
    </citation>
    <scope>NUCLEOTIDE SEQUENCE</scope>
</reference>
<evidence type="ECO:0000259" key="1">
    <source>
        <dbReference type="Pfam" id="PF19576"/>
    </source>
</evidence>
<sequence length="251" mass="28481">MIDWGIKIAALDVPNEIYNRSKHLTGPDFCKDVLDKLEITRKVRNAEILKEFKDRPFITVSNHPYGHIDGIAAIETVGSRVPNYKMMVNIILGLIDTMAENFITVNPMKYGDKNSITFAGIKESIAHVKNGHPLGFFAAGAVSNLIFKKGKIVIEDREWQPSVTKIIQKVKVPVIPMHISGNSSLLFYMSRIFGYQVRTLRLCHELYNKKGKEMVLTFGNPIMPDKIKSFKDDITDLAQYLKEETYALGYK</sequence>
<evidence type="ECO:0000313" key="2">
    <source>
        <dbReference type="EMBL" id="MPN15648.1"/>
    </source>
</evidence>
<accession>A0A645FMK4</accession>
<dbReference type="InterPro" id="IPR045746">
    <property type="entry name" value="ACT14924-like_Acyltransf_dom"/>
</dbReference>
<proteinExistence type="predicted"/>
<gene>
    <name evidence="2" type="ORF">SDC9_162982</name>
</gene>
<dbReference type="EMBL" id="VSSQ01062475">
    <property type="protein sequence ID" value="MPN15648.1"/>
    <property type="molecule type" value="Genomic_DNA"/>
</dbReference>
<feature type="domain" description="Putative acyltransferase ACT14924-like acyltransferase" evidence="1">
    <location>
        <begin position="57"/>
        <end position="247"/>
    </location>
</feature>
<name>A0A645FMK4_9ZZZZ</name>